<dbReference type="PANTHER" id="PTHR30606">
    <property type="entry name" value="LIPID A BIOSYNTHESIS LAUROYL ACYLTRANSFERASE"/>
    <property type="match status" value="1"/>
</dbReference>
<evidence type="ECO:0000256" key="6">
    <source>
        <dbReference type="ARBA" id="ARBA00023315"/>
    </source>
</evidence>
<dbReference type="AlphaFoldDB" id="A0A6J6SP99"/>
<dbReference type="GO" id="GO:0016746">
    <property type="term" value="F:acyltransferase activity"/>
    <property type="evidence" value="ECO:0007669"/>
    <property type="project" value="UniProtKB-KW"/>
</dbReference>
<dbReference type="NCBIfam" id="NF005919">
    <property type="entry name" value="PRK07920.1"/>
    <property type="match status" value="1"/>
</dbReference>
<dbReference type="EMBL" id="CAEZYZ010000006">
    <property type="protein sequence ID" value="CAB4736614.1"/>
    <property type="molecule type" value="Genomic_DNA"/>
</dbReference>
<dbReference type="Pfam" id="PF03279">
    <property type="entry name" value="Lip_A_acyltrans"/>
    <property type="match status" value="1"/>
</dbReference>
<keyword evidence="4" id="KW-0808">Transferase</keyword>
<gene>
    <name evidence="7" type="ORF">UFOPK2810_00068</name>
</gene>
<evidence type="ECO:0000256" key="4">
    <source>
        <dbReference type="ARBA" id="ARBA00022679"/>
    </source>
</evidence>
<accession>A0A6J6SP99</accession>
<proteinExistence type="predicted"/>
<evidence type="ECO:0000256" key="2">
    <source>
        <dbReference type="ARBA" id="ARBA00022475"/>
    </source>
</evidence>
<evidence type="ECO:0000313" key="7">
    <source>
        <dbReference type="EMBL" id="CAB4736614.1"/>
    </source>
</evidence>
<keyword evidence="2" id="KW-1003">Cell membrane</keyword>
<evidence type="ECO:0000256" key="3">
    <source>
        <dbReference type="ARBA" id="ARBA00022519"/>
    </source>
</evidence>
<dbReference type="CDD" id="cd07984">
    <property type="entry name" value="LPLAT_LABLAT-like"/>
    <property type="match status" value="1"/>
</dbReference>
<keyword evidence="5" id="KW-0472">Membrane</keyword>
<comment type="subcellular location">
    <subcellularLocation>
        <location evidence="1">Cell inner membrane</location>
    </subcellularLocation>
</comment>
<reference evidence="7" key="1">
    <citation type="submission" date="2020-05" db="EMBL/GenBank/DDBJ databases">
        <authorList>
            <person name="Chiriac C."/>
            <person name="Salcher M."/>
            <person name="Ghai R."/>
            <person name="Kavagutti S V."/>
        </authorList>
    </citation>
    <scope>NUCLEOTIDE SEQUENCE</scope>
</reference>
<organism evidence="7">
    <name type="scientific">freshwater metagenome</name>
    <dbReference type="NCBI Taxonomy" id="449393"/>
    <lineage>
        <taxon>unclassified sequences</taxon>
        <taxon>metagenomes</taxon>
        <taxon>ecological metagenomes</taxon>
    </lineage>
</organism>
<keyword evidence="3" id="KW-0997">Cell inner membrane</keyword>
<dbReference type="GO" id="GO:0005886">
    <property type="term" value="C:plasma membrane"/>
    <property type="evidence" value="ECO:0007669"/>
    <property type="project" value="UniProtKB-SubCell"/>
</dbReference>
<dbReference type="GO" id="GO:0008610">
    <property type="term" value="P:lipid biosynthetic process"/>
    <property type="evidence" value="ECO:0007669"/>
    <property type="project" value="UniProtKB-ARBA"/>
</dbReference>
<dbReference type="InterPro" id="IPR004960">
    <property type="entry name" value="LipA_acyltrans"/>
</dbReference>
<sequence length="305" mass="34870">MSAVADAVTEWAFEAGWSITKRLPERTSRRTFQLVADRMWRRRGPSVRQLERNLGRIDPTWSESEIRDLSRETLRGYLRYWNEAFRLPSWSPERIRDTFDLENKAWMDEAVRTGAGAIMVPGHMANWDHAGAWASLRYGGITTVAERLKPEGLFDQFLAYRQTLGMEVFPLGHPDLVRDLARRLNEGRIVALLGDRDISRNGIEVSLFGQPASMPAGPAILSIMTGAPLYPVSMWFDGERCDGHIYEQVQVPQGVDRTEQIRQMTQKIADCYEDGIRRRPTSWHMLQKVWLADLNPRTPTDGPAS</sequence>
<name>A0A6J6SP99_9ZZZZ</name>
<evidence type="ECO:0000256" key="5">
    <source>
        <dbReference type="ARBA" id="ARBA00023136"/>
    </source>
</evidence>
<keyword evidence="6" id="KW-0012">Acyltransferase</keyword>
<protein>
    <submittedName>
        <fullName evidence="7">Unannotated protein</fullName>
    </submittedName>
</protein>
<evidence type="ECO:0000256" key="1">
    <source>
        <dbReference type="ARBA" id="ARBA00004533"/>
    </source>
</evidence>
<dbReference type="PANTHER" id="PTHR30606:SF10">
    <property type="entry name" value="PHOSPHATIDYLINOSITOL MANNOSIDE ACYLTRANSFERASE"/>
    <property type="match status" value="1"/>
</dbReference>
<dbReference type="GO" id="GO:1901137">
    <property type="term" value="P:carbohydrate derivative biosynthetic process"/>
    <property type="evidence" value="ECO:0007669"/>
    <property type="project" value="UniProtKB-ARBA"/>
</dbReference>